<evidence type="ECO:0000313" key="1">
    <source>
        <dbReference type="EMBL" id="OAT32025.1"/>
    </source>
</evidence>
<dbReference type="AlphaFoldDB" id="A0A1B7IQL5"/>
<gene>
    <name evidence="1" type="ORF">M975_1917</name>
</gene>
<sequence length="62" mass="6832">MVTQGSIITAALPFGCGLTALVHHFGTSCLVKHSFLCIHRAKLLKSQQLSSLLRFSFLLMEE</sequence>
<evidence type="ECO:0000313" key="2">
    <source>
        <dbReference type="Proteomes" id="UP000078410"/>
    </source>
</evidence>
<name>A0A1B7IQL5_9ENTR</name>
<keyword evidence="2" id="KW-1185">Reference proteome</keyword>
<reference evidence="1 2" key="1">
    <citation type="submission" date="2016-04" db="EMBL/GenBank/DDBJ databases">
        <title>ATOL: Assembling a taxonomically balanced genome-scale reconstruction of the evolutionary history of the Enterobacteriaceae.</title>
        <authorList>
            <person name="Plunkett G.III."/>
            <person name="Neeno-Eckwall E.C."/>
            <person name="Glasner J.D."/>
            <person name="Perna N.T."/>
        </authorList>
    </citation>
    <scope>NUCLEOTIDE SEQUENCE [LARGE SCALE GENOMIC DNA]</scope>
    <source>
        <strain evidence="1 2">ATCC 51605</strain>
    </source>
</reference>
<comment type="caution">
    <text evidence="1">The sequence shown here is derived from an EMBL/GenBank/DDBJ whole genome shotgun (WGS) entry which is preliminary data.</text>
</comment>
<dbReference type="Proteomes" id="UP000078410">
    <property type="component" value="Unassembled WGS sequence"/>
</dbReference>
<protein>
    <submittedName>
        <fullName evidence="1">Uncharacterized protein</fullName>
    </submittedName>
</protein>
<dbReference type="EMBL" id="LXER01000017">
    <property type="protein sequence ID" value="OAT32025.1"/>
    <property type="molecule type" value="Genomic_DNA"/>
</dbReference>
<proteinExistence type="predicted"/>
<organism evidence="1 2">
    <name type="scientific">Buttiauxella brennerae ATCC 51605</name>
    <dbReference type="NCBI Taxonomy" id="1354251"/>
    <lineage>
        <taxon>Bacteria</taxon>
        <taxon>Pseudomonadati</taxon>
        <taxon>Pseudomonadota</taxon>
        <taxon>Gammaproteobacteria</taxon>
        <taxon>Enterobacterales</taxon>
        <taxon>Enterobacteriaceae</taxon>
        <taxon>Buttiauxella</taxon>
    </lineage>
</organism>
<accession>A0A1B7IQL5</accession>
<dbReference type="PATRIC" id="fig|1354251.4.peg.1979"/>